<evidence type="ECO:0000313" key="3">
    <source>
        <dbReference type="Proteomes" id="UP000516105"/>
    </source>
</evidence>
<dbReference type="Proteomes" id="UP000516105">
    <property type="component" value="Chromosome"/>
</dbReference>
<accession>A0ABX6TBF1</accession>
<dbReference type="RefSeq" id="WP_187709240.1">
    <property type="nucleotide sequence ID" value="NZ_CP060782.1"/>
</dbReference>
<dbReference type="EMBL" id="CP060782">
    <property type="protein sequence ID" value="QNP46287.1"/>
    <property type="molecule type" value="Genomic_DNA"/>
</dbReference>
<name>A0ABX6TBF1_9SPHN</name>
<feature type="compositionally biased region" description="Basic residues" evidence="1">
    <location>
        <begin position="135"/>
        <end position="144"/>
    </location>
</feature>
<keyword evidence="3" id="KW-1185">Reference proteome</keyword>
<protein>
    <submittedName>
        <fullName evidence="2">Uncharacterized protein</fullName>
    </submittedName>
</protein>
<reference evidence="2 3" key="1">
    <citation type="submission" date="2020-08" db="EMBL/GenBank/DDBJ databases">
        <title>Genome sequence of Sphingomonas sediminicola KACC 15039T.</title>
        <authorList>
            <person name="Hyun D.-W."/>
            <person name="Bae J.-W."/>
        </authorList>
    </citation>
    <scope>NUCLEOTIDE SEQUENCE [LARGE SCALE GENOMIC DNA]</scope>
    <source>
        <strain evidence="2 3">KACC 15039</strain>
    </source>
</reference>
<gene>
    <name evidence="2" type="ORF">H9L14_03450</name>
</gene>
<feature type="region of interest" description="Disordered" evidence="1">
    <location>
        <begin position="105"/>
        <end position="151"/>
    </location>
</feature>
<proteinExistence type="predicted"/>
<evidence type="ECO:0000256" key="1">
    <source>
        <dbReference type="SAM" id="MobiDB-lite"/>
    </source>
</evidence>
<evidence type="ECO:0000313" key="2">
    <source>
        <dbReference type="EMBL" id="QNP46287.1"/>
    </source>
</evidence>
<sequence length="151" mass="16657">MTGSAALRLASDGFASFGPRGELRKKVGEAGRIHLDRWLPFIVLHRSSDPENGIARRMAMNSPSYLIWSPDEDAEARAALDAVLPAIREKLGPVIVFELADEDWKPHAEDSPGSPTSMFAWGIPEARGRGSPSTRFRRLSRRSRSSCAIRT</sequence>
<organism evidence="2 3">
    <name type="scientific">Sphingomonas sediminicola</name>
    <dbReference type="NCBI Taxonomy" id="386874"/>
    <lineage>
        <taxon>Bacteria</taxon>
        <taxon>Pseudomonadati</taxon>
        <taxon>Pseudomonadota</taxon>
        <taxon>Alphaproteobacteria</taxon>
        <taxon>Sphingomonadales</taxon>
        <taxon>Sphingomonadaceae</taxon>
        <taxon>Sphingomonas</taxon>
    </lineage>
</organism>